<evidence type="ECO:0000313" key="1">
    <source>
        <dbReference type="EMBL" id="AGF89301.1"/>
    </source>
</evidence>
<accession>S4TQZ3</accession>
<sequence>MTLYEMEGFLRGKCVPGDMKVNETNAEYFVRKLSRVDQQLETLDKLAGQFLQLSTERGGRVASAYAECADLLAKTVRDIRKQ</sequence>
<proteinExistence type="predicted"/>
<protein>
    <submittedName>
        <fullName evidence="1">Uncharacterized protein</fullName>
    </submittedName>
</protein>
<name>S4TQZ3_9CAUD</name>
<gene>
    <name evidence="1" type="ORF">SP062_00105</name>
</gene>
<organism evidence="1">
    <name type="scientific">Salmonella phage FSL SP-062</name>
    <dbReference type="NCBI Taxonomy" id="1173759"/>
    <lineage>
        <taxon>Viruses</taxon>
        <taxon>Duplodnaviria</taxon>
        <taxon>Heunggongvirae</taxon>
        <taxon>Uroviricota</taxon>
        <taxon>Caudoviricetes</taxon>
        <taxon>Nonanavirus</taxon>
    </lineage>
</organism>
<dbReference type="EMBL" id="KC139632">
    <property type="protein sequence ID" value="AGF89301.1"/>
    <property type="molecule type" value="Genomic_DNA"/>
</dbReference>
<reference evidence="1" key="1">
    <citation type="journal article" date="2013" name="BMC Genomics">
        <title>Genomic characterization provides new insight into Salmonella phage diversity.</title>
        <authorList>
            <person name="Moreno Switt A.I."/>
            <person name="Orsi R.H."/>
            <person name="den Bakker H.C."/>
            <person name="Vongkamjan K."/>
            <person name="Altier C."/>
            <person name="Wiedmann M."/>
        </authorList>
    </citation>
    <scope>NUCLEOTIDE SEQUENCE</scope>
</reference>